<dbReference type="EMBL" id="JAVFWL010000002">
    <property type="protein sequence ID" value="KAK6733954.1"/>
    <property type="molecule type" value="Genomic_DNA"/>
</dbReference>
<name>A0ABR1C612_NECAM</name>
<gene>
    <name evidence="2" type="primary">Necator_chrII.g5410</name>
    <name evidence="2" type="ORF">RB195_017617</name>
</gene>
<dbReference type="Proteomes" id="UP001303046">
    <property type="component" value="Unassembled WGS sequence"/>
</dbReference>
<accession>A0ABR1C612</accession>
<sequence length="150" mass="16539">MDNFDVGFLSIVRNIREVYCYREWQHANNSLSTNLHTGGDVLKRRLSSDKVDHMMEEELVRAEIRLQDSKGTDAAGVSSGITGGIMGAIRRTSGAFANTLHQVVGTGQPDQANAAPKIPSNEPSTGQQGGERRMSDIEHLWQTSRQMHGF</sequence>
<organism evidence="2 3">
    <name type="scientific">Necator americanus</name>
    <name type="common">Human hookworm</name>
    <dbReference type="NCBI Taxonomy" id="51031"/>
    <lineage>
        <taxon>Eukaryota</taxon>
        <taxon>Metazoa</taxon>
        <taxon>Ecdysozoa</taxon>
        <taxon>Nematoda</taxon>
        <taxon>Chromadorea</taxon>
        <taxon>Rhabditida</taxon>
        <taxon>Rhabditina</taxon>
        <taxon>Rhabditomorpha</taxon>
        <taxon>Strongyloidea</taxon>
        <taxon>Ancylostomatidae</taxon>
        <taxon>Bunostominae</taxon>
        <taxon>Necator</taxon>
    </lineage>
</organism>
<evidence type="ECO:0000313" key="3">
    <source>
        <dbReference type="Proteomes" id="UP001303046"/>
    </source>
</evidence>
<protein>
    <submittedName>
        <fullName evidence="2">Uncharacterized protein</fullName>
    </submittedName>
</protein>
<reference evidence="2 3" key="1">
    <citation type="submission" date="2023-08" db="EMBL/GenBank/DDBJ databases">
        <title>A Necator americanus chromosomal reference genome.</title>
        <authorList>
            <person name="Ilik V."/>
            <person name="Petrzelkova K.J."/>
            <person name="Pardy F."/>
            <person name="Fuh T."/>
            <person name="Niatou-Singa F.S."/>
            <person name="Gouil Q."/>
            <person name="Baker L."/>
            <person name="Ritchie M.E."/>
            <person name="Jex A.R."/>
            <person name="Gazzola D."/>
            <person name="Li H."/>
            <person name="Toshio Fujiwara R."/>
            <person name="Zhan B."/>
            <person name="Aroian R.V."/>
            <person name="Pafco B."/>
            <person name="Schwarz E.M."/>
        </authorList>
    </citation>
    <scope>NUCLEOTIDE SEQUENCE [LARGE SCALE GENOMIC DNA]</scope>
    <source>
        <strain evidence="2 3">Aroian</strain>
        <tissue evidence="2">Whole animal</tissue>
    </source>
</reference>
<feature type="region of interest" description="Disordered" evidence="1">
    <location>
        <begin position="106"/>
        <end position="132"/>
    </location>
</feature>
<keyword evidence="3" id="KW-1185">Reference proteome</keyword>
<proteinExistence type="predicted"/>
<evidence type="ECO:0000313" key="2">
    <source>
        <dbReference type="EMBL" id="KAK6733954.1"/>
    </source>
</evidence>
<comment type="caution">
    <text evidence="2">The sequence shown here is derived from an EMBL/GenBank/DDBJ whole genome shotgun (WGS) entry which is preliminary data.</text>
</comment>
<evidence type="ECO:0000256" key="1">
    <source>
        <dbReference type="SAM" id="MobiDB-lite"/>
    </source>
</evidence>